<evidence type="ECO:0000313" key="2">
    <source>
        <dbReference type="EMBL" id="BBO83364.1"/>
    </source>
</evidence>
<feature type="signal peptide" evidence="1">
    <location>
        <begin position="1"/>
        <end position="28"/>
    </location>
</feature>
<dbReference type="EMBL" id="AP021876">
    <property type="protein sequence ID" value="BBO83364.1"/>
    <property type="molecule type" value="Genomic_DNA"/>
</dbReference>
<sequence>MNPKTPNRSWTIFYRMLFALIFLSACSAAPQRLDPHFGQYVTAGFSAQPINPDAPTDPTPAETLPGDLAGHIYKKRYIKGMTGIPAIEK</sequence>
<name>A0A5K7ZT45_9BACT</name>
<keyword evidence="1" id="KW-0732">Signal</keyword>
<dbReference type="KEGG" id="dov:DSCO28_39300"/>
<dbReference type="Proteomes" id="UP000425960">
    <property type="component" value="Chromosome"/>
</dbReference>
<evidence type="ECO:0000313" key="3">
    <source>
        <dbReference type="Proteomes" id="UP000425960"/>
    </source>
</evidence>
<reference evidence="2 3" key="1">
    <citation type="submission" date="2019-11" db="EMBL/GenBank/DDBJ databases">
        <title>Comparative genomics of hydrocarbon-degrading Desulfosarcina strains.</title>
        <authorList>
            <person name="Watanabe M."/>
            <person name="Kojima H."/>
            <person name="Fukui M."/>
        </authorList>
    </citation>
    <scope>NUCLEOTIDE SEQUENCE [LARGE SCALE GENOMIC DNA]</scope>
    <source>
        <strain evidence="2 3">28bB2T</strain>
    </source>
</reference>
<proteinExistence type="predicted"/>
<dbReference type="RefSeq" id="WP_155323605.1">
    <property type="nucleotide sequence ID" value="NZ_AP021876.1"/>
</dbReference>
<gene>
    <name evidence="2" type="ORF">DSCO28_39300</name>
</gene>
<dbReference type="PROSITE" id="PS51257">
    <property type="entry name" value="PROKAR_LIPOPROTEIN"/>
    <property type="match status" value="1"/>
</dbReference>
<evidence type="ECO:0000256" key="1">
    <source>
        <dbReference type="SAM" id="SignalP"/>
    </source>
</evidence>
<evidence type="ECO:0008006" key="4">
    <source>
        <dbReference type="Google" id="ProtNLM"/>
    </source>
</evidence>
<feature type="chain" id="PRO_5024372314" description="Lipoprotein" evidence="1">
    <location>
        <begin position="29"/>
        <end position="89"/>
    </location>
</feature>
<dbReference type="AlphaFoldDB" id="A0A5K7ZT45"/>
<accession>A0A5K7ZT45</accession>
<organism evidence="2 3">
    <name type="scientific">Desulfosarcina ovata subsp. sediminis</name>
    <dbReference type="NCBI Taxonomy" id="885957"/>
    <lineage>
        <taxon>Bacteria</taxon>
        <taxon>Pseudomonadati</taxon>
        <taxon>Thermodesulfobacteriota</taxon>
        <taxon>Desulfobacteria</taxon>
        <taxon>Desulfobacterales</taxon>
        <taxon>Desulfosarcinaceae</taxon>
        <taxon>Desulfosarcina</taxon>
    </lineage>
</organism>
<protein>
    <recommendedName>
        <fullName evidence="4">Lipoprotein</fullName>
    </recommendedName>
</protein>